<evidence type="ECO:0000313" key="3">
    <source>
        <dbReference type="Proteomes" id="UP000282184"/>
    </source>
</evidence>
<keyword evidence="3" id="KW-1185">Reference proteome</keyword>
<dbReference type="EMBL" id="RXOF01000019">
    <property type="protein sequence ID" value="RTQ45613.1"/>
    <property type="molecule type" value="Genomic_DNA"/>
</dbReference>
<evidence type="ECO:0000256" key="1">
    <source>
        <dbReference type="SAM" id="SignalP"/>
    </source>
</evidence>
<dbReference type="SUPFAM" id="SSF74653">
    <property type="entry name" value="TolA/TonB C-terminal domain"/>
    <property type="match status" value="1"/>
</dbReference>
<dbReference type="OrthoDB" id="9812355at2"/>
<feature type="chain" id="PRO_5018690623" description="TonB C-terminal domain-containing protein" evidence="1">
    <location>
        <begin position="21"/>
        <end position="274"/>
    </location>
</feature>
<name>A0A3S0IJF9_9BACT</name>
<dbReference type="AlphaFoldDB" id="A0A3S0IJF9"/>
<reference evidence="2 3" key="1">
    <citation type="submission" date="2018-12" db="EMBL/GenBank/DDBJ databases">
        <title>Hymenobacter gummosus sp. nov., isolated from a spring.</title>
        <authorList>
            <person name="Nie L."/>
        </authorList>
    </citation>
    <scope>NUCLEOTIDE SEQUENCE [LARGE SCALE GENOMIC DNA]</scope>
    <source>
        <strain evidence="2 3">KCTC 52166</strain>
    </source>
</reference>
<dbReference type="Proteomes" id="UP000282184">
    <property type="component" value="Unassembled WGS sequence"/>
</dbReference>
<feature type="signal peptide" evidence="1">
    <location>
        <begin position="1"/>
        <end position="20"/>
    </location>
</feature>
<gene>
    <name evidence="2" type="ORF">EJV47_24285</name>
</gene>
<accession>A0A3S0IJF9</accession>
<dbReference type="Gene3D" id="2.20.110.10">
    <property type="entry name" value="Histone H3 K4-specific methyltransferase SET7/9 N-terminal domain"/>
    <property type="match status" value="1"/>
</dbReference>
<sequence>MRLPFTLCLLGGLVAGPLAAQQVPNLPVVAVLDELRDKPTALRYYDQWWAPLPSAEGAACYDVLQRQDSAGVNWHVRRYDIATKRPLLDLGFSGPLPWAVPEGRSRQWYPSGQLREEASYRKGMAEGRLRTLYPDGKPRRIVDYYRQRVAKAECFDAAGEAVECPAYHTFAQLPADGASPDVVERIAQTYPQHLPAGFSRAGKGAVYFAFYVDTLGRAQAPRILRSDDEGLSAAVLEAIRRLPTFEPARQEGRLTHDAVEGFVLYSPAVAKRRK</sequence>
<dbReference type="RefSeq" id="WP_126695810.1">
    <property type="nucleotide sequence ID" value="NZ_RXOF01000019.1"/>
</dbReference>
<proteinExistence type="predicted"/>
<evidence type="ECO:0000313" key="2">
    <source>
        <dbReference type="EMBL" id="RTQ45613.1"/>
    </source>
</evidence>
<protein>
    <recommendedName>
        <fullName evidence="4">TonB C-terminal domain-containing protein</fullName>
    </recommendedName>
</protein>
<keyword evidence="1" id="KW-0732">Signal</keyword>
<organism evidence="2 3">
    <name type="scientific">Hymenobacter gummosus</name>
    <dbReference type="NCBI Taxonomy" id="1776032"/>
    <lineage>
        <taxon>Bacteria</taxon>
        <taxon>Pseudomonadati</taxon>
        <taxon>Bacteroidota</taxon>
        <taxon>Cytophagia</taxon>
        <taxon>Cytophagales</taxon>
        <taxon>Hymenobacteraceae</taxon>
        <taxon>Hymenobacter</taxon>
    </lineage>
</organism>
<dbReference type="Gene3D" id="3.30.1150.10">
    <property type="match status" value="1"/>
</dbReference>
<dbReference type="SUPFAM" id="SSF82185">
    <property type="entry name" value="Histone H3 K4-specific methyltransferase SET7/9 N-terminal domain"/>
    <property type="match status" value="1"/>
</dbReference>
<comment type="caution">
    <text evidence="2">The sequence shown here is derived from an EMBL/GenBank/DDBJ whole genome shotgun (WGS) entry which is preliminary data.</text>
</comment>
<evidence type="ECO:0008006" key="4">
    <source>
        <dbReference type="Google" id="ProtNLM"/>
    </source>
</evidence>